<name>A0A137SQG5_9BACT</name>
<dbReference type="EMBL" id="LTAG01000133">
    <property type="protein sequence ID" value="KXO14662.1"/>
    <property type="molecule type" value="Genomic_DNA"/>
</dbReference>
<protein>
    <submittedName>
        <fullName evidence="1">Uncharacterized protein</fullName>
    </submittedName>
</protein>
<organism evidence="1 2">
    <name type="scientific">Prevotella bivia</name>
    <dbReference type="NCBI Taxonomy" id="28125"/>
    <lineage>
        <taxon>Bacteria</taxon>
        <taxon>Pseudomonadati</taxon>
        <taxon>Bacteroidota</taxon>
        <taxon>Bacteroidia</taxon>
        <taxon>Bacteroidales</taxon>
        <taxon>Prevotellaceae</taxon>
        <taxon>Prevotella</taxon>
    </lineage>
</organism>
<accession>A0A137SQG5</accession>
<comment type="caution">
    <text evidence="1">The sequence shown here is derived from an EMBL/GenBank/DDBJ whole genome shotgun (WGS) entry which is preliminary data.</text>
</comment>
<dbReference type="Proteomes" id="UP000070093">
    <property type="component" value="Unassembled WGS sequence"/>
</dbReference>
<evidence type="ECO:0000313" key="2">
    <source>
        <dbReference type="Proteomes" id="UP000070093"/>
    </source>
</evidence>
<proteinExistence type="predicted"/>
<sequence>MGLFTSVYIFFLFRCAKIHIKGDIVLTIINYLCNDKKNV</sequence>
<dbReference type="PATRIC" id="fig|28125.4.peg.2383"/>
<dbReference type="STRING" id="28125.HMPREF3202_02389"/>
<dbReference type="AlphaFoldDB" id="A0A137SQG5"/>
<reference evidence="1 2" key="1">
    <citation type="submission" date="2016-02" db="EMBL/GenBank/DDBJ databases">
        <authorList>
            <person name="Wen L."/>
            <person name="He K."/>
            <person name="Yang H."/>
        </authorList>
    </citation>
    <scope>NUCLEOTIDE SEQUENCE [LARGE SCALE GENOMIC DNA]</scope>
    <source>
        <strain evidence="1 2">GED7880</strain>
    </source>
</reference>
<evidence type="ECO:0000313" key="1">
    <source>
        <dbReference type="EMBL" id="KXO14662.1"/>
    </source>
</evidence>
<gene>
    <name evidence="1" type="ORF">HMPREF3202_02389</name>
</gene>